<comment type="caution">
    <text evidence="7">The sequence shown here is derived from an EMBL/GenBank/DDBJ whole genome shotgun (WGS) entry which is preliminary data.</text>
</comment>
<evidence type="ECO:0000256" key="3">
    <source>
        <dbReference type="ARBA" id="ARBA00022723"/>
    </source>
</evidence>
<feature type="domain" description="4Fe-4S ferredoxin-type" evidence="6">
    <location>
        <begin position="344"/>
        <end position="369"/>
    </location>
</feature>
<evidence type="ECO:0000313" key="8">
    <source>
        <dbReference type="Proteomes" id="UP000177876"/>
    </source>
</evidence>
<evidence type="ECO:0000256" key="1">
    <source>
        <dbReference type="ARBA" id="ARBA00001966"/>
    </source>
</evidence>
<dbReference type="GO" id="GO:0051539">
    <property type="term" value="F:4 iron, 4 sulfur cluster binding"/>
    <property type="evidence" value="ECO:0007669"/>
    <property type="project" value="UniProtKB-KW"/>
</dbReference>
<keyword evidence="4" id="KW-0408">Iron</keyword>
<comment type="cofactor">
    <cofactor evidence="1">
        <name>[4Fe-4S] cluster</name>
        <dbReference type="ChEBI" id="CHEBI:49883"/>
    </cofactor>
</comment>
<evidence type="ECO:0000256" key="5">
    <source>
        <dbReference type="ARBA" id="ARBA00023014"/>
    </source>
</evidence>
<dbReference type="Pfam" id="PF04015">
    <property type="entry name" value="DUF362"/>
    <property type="match status" value="1"/>
</dbReference>
<dbReference type="STRING" id="1797197.A2Y75_01820"/>
<dbReference type="PANTHER" id="PTHR24960:SF79">
    <property type="entry name" value="PHOTOSYSTEM I IRON-SULFUR CENTER"/>
    <property type="match status" value="1"/>
</dbReference>
<dbReference type="InterPro" id="IPR007160">
    <property type="entry name" value="DUF362"/>
</dbReference>
<accession>A0A1F2WU12</accession>
<dbReference type="PANTHER" id="PTHR24960">
    <property type="entry name" value="PHOTOSYSTEM I IRON-SULFUR CENTER-RELATED"/>
    <property type="match status" value="1"/>
</dbReference>
<keyword evidence="3" id="KW-0479">Metal-binding</keyword>
<evidence type="ECO:0000313" key="7">
    <source>
        <dbReference type="EMBL" id="OFW60402.1"/>
    </source>
</evidence>
<dbReference type="InterPro" id="IPR017896">
    <property type="entry name" value="4Fe4S_Fe-S-bd"/>
</dbReference>
<dbReference type="Proteomes" id="UP000177876">
    <property type="component" value="Unassembled WGS sequence"/>
</dbReference>
<keyword evidence="2" id="KW-0004">4Fe-4S</keyword>
<reference evidence="7 8" key="1">
    <citation type="journal article" date="2016" name="Nat. Commun.">
        <title>Thousands of microbial genomes shed light on interconnected biogeochemical processes in an aquifer system.</title>
        <authorList>
            <person name="Anantharaman K."/>
            <person name="Brown C.T."/>
            <person name="Hug L.A."/>
            <person name="Sharon I."/>
            <person name="Castelle C.J."/>
            <person name="Probst A.J."/>
            <person name="Thomas B.C."/>
            <person name="Singh A."/>
            <person name="Wilkins M.J."/>
            <person name="Karaoz U."/>
            <person name="Brodie E.L."/>
            <person name="Williams K.H."/>
            <person name="Hubbard S.S."/>
            <person name="Banfield J.F."/>
        </authorList>
    </citation>
    <scope>NUCLEOTIDE SEQUENCE [LARGE SCALE GENOMIC DNA]</scope>
</reference>
<evidence type="ECO:0000256" key="4">
    <source>
        <dbReference type="ARBA" id="ARBA00023004"/>
    </source>
</evidence>
<feature type="domain" description="4Fe-4S ferredoxin-type" evidence="6">
    <location>
        <begin position="312"/>
        <end position="342"/>
    </location>
</feature>
<organism evidence="7 8">
    <name type="scientific">Candidatus Solincola sediminis</name>
    <dbReference type="NCBI Taxonomy" id="1797199"/>
    <lineage>
        <taxon>Bacteria</taxon>
        <taxon>Bacillati</taxon>
        <taxon>Actinomycetota</taxon>
        <taxon>Candidatus Geothermincolia</taxon>
        <taxon>Candidatus Geothermincolales</taxon>
        <taxon>Candidatus Geothermincolaceae</taxon>
        <taxon>Candidatus Solincola</taxon>
    </lineage>
</organism>
<name>A0A1F2WU12_9ACTN</name>
<evidence type="ECO:0000259" key="6">
    <source>
        <dbReference type="PROSITE" id="PS51379"/>
    </source>
</evidence>
<dbReference type="AlphaFoldDB" id="A0A1F2WU12"/>
<evidence type="ECO:0000256" key="2">
    <source>
        <dbReference type="ARBA" id="ARBA00022485"/>
    </source>
</evidence>
<protein>
    <recommendedName>
        <fullName evidence="6">4Fe-4S ferredoxin-type domain-containing protein</fullName>
    </recommendedName>
</protein>
<dbReference type="EMBL" id="MELK01000003">
    <property type="protein sequence ID" value="OFW60402.1"/>
    <property type="molecule type" value="Genomic_DNA"/>
</dbReference>
<proteinExistence type="predicted"/>
<dbReference type="InterPro" id="IPR050157">
    <property type="entry name" value="PSI_iron-sulfur_center"/>
</dbReference>
<keyword evidence="5" id="KW-0411">Iron-sulfur</keyword>
<dbReference type="InterPro" id="IPR017900">
    <property type="entry name" value="4Fe4S_Fe_S_CS"/>
</dbReference>
<dbReference type="PROSITE" id="PS51379">
    <property type="entry name" value="4FE4S_FER_2"/>
    <property type="match status" value="2"/>
</dbReference>
<dbReference type="Gene3D" id="3.30.70.20">
    <property type="match status" value="1"/>
</dbReference>
<dbReference type="GO" id="GO:0046872">
    <property type="term" value="F:metal ion binding"/>
    <property type="evidence" value="ECO:0007669"/>
    <property type="project" value="UniProtKB-KW"/>
</dbReference>
<dbReference type="SUPFAM" id="SSF54862">
    <property type="entry name" value="4Fe-4S ferredoxins"/>
    <property type="match status" value="1"/>
</dbReference>
<dbReference type="Pfam" id="PF13237">
    <property type="entry name" value="Fer4_10"/>
    <property type="match status" value="1"/>
</dbReference>
<gene>
    <name evidence="7" type="ORF">A2Y75_01820</name>
</gene>
<dbReference type="PROSITE" id="PS00198">
    <property type="entry name" value="4FE4S_FER_1"/>
    <property type="match status" value="2"/>
</dbReference>
<sequence length="369" mass="39307">MTVALVRAEKGADVAEAIKLLGGMGQFVKTGEKVLVKPNICAARSSETGAVTDPEVVAEICRLAAKAGGEVQVGDSPIHPFRSRRVFQKAGYGDFEARYGFPMLDLDSSGAVEIRIPGAVVIPKEVIAKPVLECDCLINVPVIKTHLQTIVSLGLKNIKGVVPTKNKLLIHMKGLDAGIVDLNTVVSSRLIVADGIIGMEGELAPTNGSPVRLGVIVAGDNIVEVDAACAHLMGLDPRRVAHLRLAEERGLGRLTGYQILGEDINSLKRNFKLPSHPDLNKIMLSGLVMRFYGHARRPIDRLFGRGLSHGAPAIVGVDEKKCDACAVCEKACPVEAIRMEGKVPRIDDDLCIACFCCAEACPQGALSRA</sequence>